<keyword evidence="1" id="KW-0210">Decarboxylase</keyword>
<dbReference type="AlphaFoldDB" id="A0A0C3Q5J8"/>
<dbReference type="GO" id="GO:0004609">
    <property type="term" value="F:phosphatidylserine decarboxylase activity"/>
    <property type="evidence" value="ECO:0007669"/>
    <property type="project" value="InterPro"/>
</dbReference>
<feature type="non-terminal residue" evidence="3">
    <location>
        <position position="235"/>
    </location>
</feature>
<sequence>PDGWFGPIASQLMPNFAETFVCDPTKPAYGFTSFDAFFTRLFRPGLRPVPTPDDPNVIISACESQVDQIVPNVQAVADFNLKGQPYSLENMLDGDPSVSQFIGGTVYQAFLSALKYHRWHAPVDGTVVSTKLVPGTYYLESPFEGFPNPDPAAQNNSQPFITSVAARALIFIKADNPAIGLMCFVAVGMAEVSSCQIEVTPGQKITKGQEIGMFHFGGSTHCLVFGPQVTLSWQV</sequence>
<dbReference type="PANTHER" id="PTHR10067:SF9">
    <property type="entry name" value="PHOSPHATIDYLSERINE DECARBOXYLASE FAMILY PROTEIN (AFU_ORTHOLOGUE AFUA_7G01730)"/>
    <property type="match status" value="1"/>
</dbReference>
<reference evidence="3 4" key="1">
    <citation type="submission" date="2014-04" db="EMBL/GenBank/DDBJ databases">
        <authorList>
            <consortium name="DOE Joint Genome Institute"/>
            <person name="Kuo A."/>
            <person name="Girlanda M."/>
            <person name="Perotto S."/>
            <person name="Kohler A."/>
            <person name="Nagy L.G."/>
            <person name="Floudas D."/>
            <person name="Copeland A."/>
            <person name="Barry K.W."/>
            <person name="Cichocki N."/>
            <person name="Veneault-Fourrey C."/>
            <person name="LaButti K."/>
            <person name="Lindquist E.A."/>
            <person name="Lipzen A."/>
            <person name="Lundell T."/>
            <person name="Morin E."/>
            <person name="Murat C."/>
            <person name="Sun H."/>
            <person name="Tunlid A."/>
            <person name="Henrissat B."/>
            <person name="Grigoriev I.V."/>
            <person name="Hibbett D.S."/>
            <person name="Martin F."/>
            <person name="Nordberg H.P."/>
            <person name="Cantor M.N."/>
            <person name="Hua S.X."/>
        </authorList>
    </citation>
    <scope>NUCLEOTIDE SEQUENCE [LARGE SCALE GENOMIC DNA]</scope>
    <source>
        <strain evidence="3 4">MUT 4182</strain>
    </source>
</reference>
<dbReference type="Pfam" id="PF02666">
    <property type="entry name" value="PS_Dcarbxylase"/>
    <property type="match status" value="1"/>
</dbReference>
<dbReference type="STRING" id="1051891.A0A0C3Q5J8"/>
<proteinExistence type="predicted"/>
<dbReference type="Proteomes" id="UP000054248">
    <property type="component" value="Unassembled WGS sequence"/>
</dbReference>
<dbReference type="HOGENOM" id="CLU_033450_2_0_1"/>
<evidence type="ECO:0008006" key="5">
    <source>
        <dbReference type="Google" id="ProtNLM"/>
    </source>
</evidence>
<dbReference type="OrthoDB" id="5973539at2759"/>
<protein>
    <recommendedName>
        <fullName evidence="5">Phosphatidylserine decarboxylase</fullName>
    </recommendedName>
</protein>
<dbReference type="InterPro" id="IPR003817">
    <property type="entry name" value="PS_Dcarbxylase"/>
</dbReference>
<evidence type="ECO:0000256" key="2">
    <source>
        <dbReference type="ARBA" id="ARBA00023239"/>
    </source>
</evidence>
<dbReference type="EMBL" id="KN823294">
    <property type="protein sequence ID" value="KIO18344.1"/>
    <property type="molecule type" value="Genomic_DNA"/>
</dbReference>
<keyword evidence="2" id="KW-0456">Lyase</keyword>
<name>A0A0C3Q5J8_9AGAM</name>
<dbReference type="GO" id="GO:0006646">
    <property type="term" value="P:phosphatidylethanolamine biosynthetic process"/>
    <property type="evidence" value="ECO:0007669"/>
    <property type="project" value="TreeGrafter"/>
</dbReference>
<feature type="non-terminal residue" evidence="3">
    <location>
        <position position="1"/>
    </location>
</feature>
<dbReference type="PANTHER" id="PTHR10067">
    <property type="entry name" value="PHOSPHATIDYLSERINE DECARBOXYLASE"/>
    <property type="match status" value="1"/>
</dbReference>
<organism evidence="3 4">
    <name type="scientific">Tulasnella calospora MUT 4182</name>
    <dbReference type="NCBI Taxonomy" id="1051891"/>
    <lineage>
        <taxon>Eukaryota</taxon>
        <taxon>Fungi</taxon>
        <taxon>Dikarya</taxon>
        <taxon>Basidiomycota</taxon>
        <taxon>Agaricomycotina</taxon>
        <taxon>Agaricomycetes</taxon>
        <taxon>Cantharellales</taxon>
        <taxon>Tulasnellaceae</taxon>
        <taxon>Tulasnella</taxon>
    </lineage>
</organism>
<gene>
    <name evidence="3" type="ORF">M407DRAFT_47248</name>
</gene>
<accession>A0A0C3Q5J8</accession>
<evidence type="ECO:0000256" key="1">
    <source>
        <dbReference type="ARBA" id="ARBA00022793"/>
    </source>
</evidence>
<evidence type="ECO:0000313" key="3">
    <source>
        <dbReference type="EMBL" id="KIO18344.1"/>
    </source>
</evidence>
<evidence type="ECO:0000313" key="4">
    <source>
        <dbReference type="Proteomes" id="UP000054248"/>
    </source>
</evidence>
<dbReference type="GO" id="GO:0005739">
    <property type="term" value="C:mitochondrion"/>
    <property type="evidence" value="ECO:0007669"/>
    <property type="project" value="TreeGrafter"/>
</dbReference>
<keyword evidence="4" id="KW-1185">Reference proteome</keyword>
<reference evidence="4" key="2">
    <citation type="submission" date="2015-01" db="EMBL/GenBank/DDBJ databases">
        <title>Evolutionary Origins and Diversification of the Mycorrhizal Mutualists.</title>
        <authorList>
            <consortium name="DOE Joint Genome Institute"/>
            <consortium name="Mycorrhizal Genomics Consortium"/>
            <person name="Kohler A."/>
            <person name="Kuo A."/>
            <person name="Nagy L.G."/>
            <person name="Floudas D."/>
            <person name="Copeland A."/>
            <person name="Barry K.W."/>
            <person name="Cichocki N."/>
            <person name="Veneault-Fourrey C."/>
            <person name="LaButti K."/>
            <person name="Lindquist E.A."/>
            <person name="Lipzen A."/>
            <person name="Lundell T."/>
            <person name="Morin E."/>
            <person name="Murat C."/>
            <person name="Riley R."/>
            <person name="Ohm R."/>
            <person name="Sun H."/>
            <person name="Tunlid A."/>
            <person name="Henrissat B."/>
            <person name="Grigoriev I.V."/>
            <person name="Hibbett D.S."/>
            <person name="Martin F."/>
        </authorList>
    </citation>
    <scope>NUCLEOTIDE SEQUENCE [LARGE SCALE GENOMIC DNA]</scope>
    <source>
        <strain evidence="4">MUT 4182</strain>
    </source>
</reference>